<dbReference type="EMBL" id="CBSD020000070">
    <property type="protein sequence ID" value="CDG75955.1"/>
    <property type="molecule type" value="Genomic_DNA"/>
</dbReference>
<keyword evidence="1" id="KW-0472">Membrane</keyword>
<evidence type="ECO:0000256" key="1">
    <source>
        <dbReference type="SAM" id="Phobius"/>
    </source>
</evidence>
<dbReference type="Gene3D" id="1.20.1250.20">
    <property type="entry name" value="MFS general substrate transporter like domains"/>
    <property type="match status" value="1"/>
</dbReference>
<dbReference type="InterPro" id="IPR036259">
    <property type="entry name" value="MFS_trans_sf"/>
</dbReference>
<dbReference type="RefSeq" id="WP_023188398.1">
    <property type="nucleotide sequence ID" value="NZ_CBSD020000070.1"/>
</dbReference>
<keyword evidence="1" id="KW-0812">Transmembrane</keyword>
<dbReference type="AlphaFoldDB" id="A0AA36KCI4"/>
<feature type="transmembrane region" description="Helical" evidence="1">
    <location>
        <begin position="29"/>
        <end position="51"/>
    </location>
</feature>
<organism evidence="2 3">
    <name type="scientific">Acinetobacter nosocomialis 28F</name>
    <dbReference type="NCBI Taxonomy" id="1147131"/>
    <lineage>
        <taxon>Bacteria</taxon>
        <taxon>Pseudomonadati</taxon>
        <taxon>Pseudomonadota</taxon>
        <taxon>Gammaproteobacteria</taxon>
        <taxon>Moraxellales</taxon>
        <taxon>Moraxellaceae</taxon>
        <taxon>Acinetobacter</taxon>
        <taxon>Acinetobacter calcoaceticus/baumannii complex</taxon>
    </lineage>
</organism>
<accession>A0AA36KCI4</accession>
<feature type="transmembrane region" description="Helical" evidence="1">
    <location>
        <begin position="121"/>
        <end position="140"/>
    </location>
</feature>
<gene>
    <name evidence="2" type="ORF">ANICBIBUN_17784</name>
</gene>
<keyword evidence="1" id="KW-1133">Transmembrane helix</keyword>
<proteinExistence type="predicted"/>
<comment type="caution">
    <text evidence="2">The sequence shown here is derived from an EMBL/GenBank/DDBJ whole genome shotgun (WGS) entry which is preliminary data.</text>
</comment>
<keyword evidence="3" id="KW-1185">Reference proteome</keyword>
<feature type="transmembrane region" description="Helical" evidence="1">
    <location>
        <begin position="57"/>
        <end position="82"/>
    </location>
</feature>
<sequence>MVNTILPLLAVVFCGYAWGRMSSKFPANYIMLFSLLLKSLTLLFFIYVSFYNEINKVYLLVLFSLNIVSSSFVTYSFSNYLMQAVNSARSSFKFSILTSLSMLLILVSVPVASYLVDNYNWISFFTFIFALQVLSYISVFKIK</sequence>
<dbReference type="Proteomes" id="UP000019193">
    <property type="component" value="Unassembled WGS sequence"/>
</dbReference>
<reference evidence="2 3" key="1">
    <citation type="submission" date="2013-06" db="EMBL/GenBank/DDBJ databases">
        <title>Comparative analysis of genomes of multi-drug Acinetobacter sp. from Colombian Hospitals.</title>
        <authorList>
            <person name="Barreto-Hernandez E."/>
            <person name="Gonzalez E.B."/>
            <person name="Cepeda L.A."/>
            <person name="Valenzuela E.M."/>
            <person name="Falquet L."/>
            <person name="Reguero M.T."/>
            <person name="Mantilla R."/>
        </authorList>
    </citation>
    <scope>NUCLEOTIDE SEQUENCE [LARGE SCALE GENOMIC DNA]</scope>
    <source>
        <strain evidence="2 3">28F</strain>
    </source>
</reference>
<protein>
    <submittedName>
        <fullName evidence="2">Uncharacterized protein</fullName>
    </submittedName>
</protein>
<feature type="transmembrane region" description="Helical" evidence="1">
    <location>
        <begin position="94"/>
        <end position="115"/>
    </location>
</feature>
<name>A0AA36KCI4_ACINO</name>
<evidence type="ECO:0000313" key="3">
    <source>
        <dbReference type="Proteomes" id="UP000019193"/>
    </source>
</evidence>
<dbReference type="SUPFAM" id="SSF103473">
    <property type="entry name" value="MFS general substrate transporter"/>
    <property type="match status" value="1"/>
</dbReference>
<evidence type="ECO:0000313" key="2">
    <source>
        <dbReference type="EMBL" id="CDG75955.1"/>
    </source>
</evidence>